<evidence type="ECO:0000313" key="3">
    <source>
        <dbReference type="WBParaSite" id="maker-uti_cns_0005175-snap-gene-0.4-mRNA-1"/>
    </source>
</evidence>
<keyword evidence="1" id="KW-0812">Transmembrane</keyword>
<keyword evidence="2" id="KW-1185">Reference proteome</keyword>
<name>A0A1I8H9U1_9PLAT</name>
<accession>A0A1I8H9U1</accession>
<evidence type="ECO:0000313" key="2">
    <source>
        <dbReference type="Proteomes" id="UP000095280"/>
    </source>
</evidence>
<dbReference type="WBParaSite" id="maker-uti_cns_0005175-snap-gene-0.4-mRNA-1">
    <property type="protein sequence ID" value="maker-uti_cns_0005175-snap-gene-0.4-mRNA-1"/>
    <property type="gene ID" value="maker-uti_cns_0005175-snap-gene-0.4"/>
</dbReference>
<keyword evidence="1" id="KW-0472">Membrane</keyword>
<reference evidence="3" key="1">
    <citation type="submission" date="2016-11" db="UniProtKB">
        <authorList>
            <consortium name="WormBaseParasite"/>
        </authorList>
    </citation>
    <scope>IDENTIFICATION</scope>
</reference>
<sequence length="98" mass="10884">MSGWINSFMGRWRLWQLETRVLASAIAASLGSGLLMVVASCTNHWADLSLMTEDGVNLVGCQGLWKIKYHVGAKTYDYVLVHLFGSGLKRQLDDHVTS</sequence>
<proteinExistence type="predicted"/>
<dbReference type="Proteomes" id="UP000095280">
    <property type="component" value="Unplaced"/>
</dbReference>
<dbReference type="AlphaFoldDB" id="A0A1I8H9U1"/>
<evidence type="ECO:0000256" key="1">
    <source>
        <dbReference type="SAM" id="Phobius"/>
    </source>
</evidence>
<keyword evidence="1" id="KW-1133">Transmembrane helix</keyword>
<feature type="transmembrane region" description="Helical" evidence="1">
    <location>
        <begin position="21"/>
        <end position="46"/>
    </location>
</feature>
<protein>
    <submittedName>
        <fullName evidence="3">Secreted protein</fullName>
    </submittedName>
</protein>
<organism evidence="2 3">
    <name type="scientific">Macrostomum lignano</name>
    <dbReference type="NCBI Taxonomy" id="282301"/>
    <lineage>
        <taxon>Eukaryota</taxon>
        <taxon>Metazoa</taxon>
        <taxon>Spiralia</taxon>
        <taxon>Lophotrochozoa</taxon>
        <taxon>Platyhelminthes</taxon>
        <taxon>Rhabditophora</taxon>
        <taxon>Macrostomorpha</taxon>
        <taxon>Macrostomida</taxon>
        <taxon>Macrostomidae</taxon>
        <taxon>Macrostomum</taxon>
    </lineage>
</organism>